<dbReference type="Gene3D" id="1.10.472.10">
    <property type="entry name" value="Cyclin-like"/>
    <property type="match status" value="1"/>
</dbReference>
<organism evidence="3">
    <name type="scientific">Blumeria graminis f. sp. tritici 96224</name>
    <dbReference type="NCBI Taxonomy" id="1268274"/>
    <lineage>
        <taxon>Eukaryota</taxon>
        <taxon>Fungi</taxon>
        <taxon>Dikarya</taxon>
        <taxon>Ascomycota</taxon>
        <taxon>Pezizomycotina</taxon>
        <taxon>Leotiomycetes</taxon>
        <taxon>Erysiphales</taxon>
        <taxon>Erysiphaceae</taxon>
        <taxon>Blumeria</taxon>
    </lineage>
</organism>
<evidence type="ECO:0000313" key="3">
    <source>
        <dbReference type="EMBL" id="SUZ08422.1"/>
    </source>
</evidence>
<dbReference type="GO" id="GO:0000307">
    <property type="term" value="C:cyclin-dependent protein kinase holoenzyme complex"/>
    <property type="evidence" value="ECO:0007669"/>
    <property type="project" value="TreeGrafter"/>
</dbReference>
<dbReference type="AlphaFoldDB" id="A0A381L4K3"/>
<feature type="region of interest" description="Disordered" evidence="1">
    <location>
        <begin position="61"/>
        <end position="81"/>
    </location>
</feature>
<dbReference type="Pfam" id="PF00134">
    <property type="entry name" value="Cyclin_N"/>
    <property type="match status" value="1"/>
</dbReference>
<sequence length="426" mass="47140">MSLLSPSPPPPPPPPSSHHKYRTPKSLQREALARFVRMPVNTTMVSHLARKAANVIQCDCPPMETPQLPPSPPQTPPQVSSDISPPSLRHFIFNLVSRSNVQVATLMTTLVYLERLRRKLPRVAKGLQCTVHRIFLAALILSAKFLNDSSPKNMHWAEYSHMKSHVDFGFARSEVNLMEQQLLYLLDWDLNVSEQDLLTHLEPFLSPIRDQLRLQEPRHYAPLAISRRQLDPVNPLLYATRPPVLSTSGLLVKDETPRPLIGPRESSLVARLPPKRLNLRALTKPVPPSPVLAHESRLGDSSNSLFSPLNLPLTLTPNMTGSAHGLPSPPVSATTLRHAVNSHLARPYSECKPLHHSPLTRLPKRNTVHIAEQYLAADCSPPTCEAACSTTLSYQPPPLSSKPSKRSRSAGFILSRLLGGRSAGNS</sequence>
<dbReference type="EMBL" id="UIGY01000022">
    <property type="protein sequence ID" value="SUZ08422.1"/>
    <property type="molecule type" value="Genomic_DNA"/>
</dbReference>
<protein>
    <submittedName>
        <fullName evidence="3">Bgt-5005</fullName>
    </submittedName>
</protein>
<proteinExistence type="predicted"/>
<dbReference type="GO" id="GO:0016538">
    <property type="term" value="F:cyclin-dependent protein serine/threonine kinase regulator activity"/>
    <property type="evidence" value="ECO:0007669"/>
    <property type="project" value="TreeGrafter"/>
</dbReference>
<gene>
    <name evidence="3" type="ORF">BGT96224V2_LOCUS1605</name>
</gene>
<reference evidence="3" key="1">
    <citation type="submission" date="2018-07" db="EMBL/GenBank/DDBJ databases">
        <authorList>
            <person name="Quirk P.G."/>
            <person name="Krulwich T.A."/>
        </authorList>
    </citation>
    <scope>NUCLEOTIDE SEQUENCE</scope>
    <source>
        <strain evidence="3">96224</strain>
    </source>
</reference>
<dbReference type="InterPro" id="IPR036915">
    <property type="entry name" value="Cyclin-like_sf"/>
</dbReference>
<dbReference type="GO" id="GO:0005634">
    <property type="term" value="C:nucleus"/>
    <property type="evidence" value="ECO:0007669"/>
    <property type="project" value="TreeGrafter"/>
</dbReference>
<accession>A0A381L4K3</accession>
<name>A0A381L4K3_BLUGR</name>
<dbReference type="OrthoDB" id="10250320at2759"/>
<evidence type="ECO:0000259" key="2">
    <source>
        <dbReference type="Pfam" id="PF00134"/>
    </source>
</evidence>
<feature type="region of interest" description="Disordered" evidence="1">
    <location>
        <begin position="1"/>
        <end position="24"/>
    </location>
</feature>
<dbReference type="SUPFAM" id="SSF47954">
    <property type="entry name" value="Cyclin-like"/>
    <property type="match status" value="1"/>
</dbReference>
<dbReference type="GO" id="GO:0019901">
    <property type="term" value="F:protein kinase binding"/>
    <property type="evidence" value="ECO:0007669"/>
    <property type="project" value="InterPro"/>
</dbReference>
<evidence type="ECO:0000256" key="1">
    <source>
        <dbReference type="SAM" id="MobiDB-lite"/>
    </source>
</evidence>
<dbReference type="CDD" id="cd20557">
    <property type="entry name" value="CYCLIN_ScPCL1-like"/>
    <property type="match status" value="1"/>
</dbReference>
<feature type="compositionally biased region" description="Pro residues" evidence="1">
    <location>
        <begin position="1"/>
        <end position="16"/>
    </location>
</feature>
<dbReference type="InterPro" id="IPR006671">
    <property type="entry name" value="Cyclin_N"/>
</dbReference>
<feature type="domain" description="Cyclin N-terminal" evidence="2">
    <location>
        <begin position="88"/>
        <end position="191"/>
    </location>
</feature>
<feature type="compositionally biased region" description="Pro residues" evidence="1">
    <location>
        <begin position="63"/>
        <end position="76"/>
    </location>
</feature>
<dbReference type="PANTHER" id="PTHR15615">
    <property type="match status" value="1"/>
</dbReference>
<dbReference type="InterPro" id="IPR013922">
    <property type="entry name" value="Cyclin_PHO80-like"/>
</dbReference>
<dbReference type="PANTHER" id="PTHR15615:SF10">
    <property type="entry name" value="PHO85 CYCLIN-2-RELATED"/>
    <property type="match status" value="1"/>
</dbReference>